<dbReference type="GO" id="GO:0004222">
    <property type="term" value="F:metalloendopeptidase activity"/>
    <property type="evidence" value="ECO:0007669"/>
    <property type="project" value="TreeGrafter"/>
</dbReference>
<name>A0A382G3D8_9ZZZZ</name>
<dbReference type="PANTHER" id="PTHR46130">
    <property type="entry name" value="LAMGL DOMAIN-CONTAINING PROTEIN"/>
    <property type="match status" value="1"/>
</dbReference>
<dbReference type="Gene3D" id="2.60.120.200">
    <property type="match status" value="2"/>
</dbReference>
<dbReference type="InterPro" id="IPR043543">
    <property type="entry name" value="PAPPA/PAPPA2"/>
</dbReference>
<dbReference type="EMBL" id="UINC01053042">
    <property type="protein sequence ID" value="SVB69083.1"/>
    <property type="molecule type" value="Genomic_DNA"/>
</dbReference>
<keyword evidence="2" id="KW-1015">Disulfide bond</keyword>
<reference evidence="4" key="1">
    <citation type="submission" date="2018-05" db="EMBL/GenBank/DDBJ databases">
        <authorList>
            <person name="Lanie J.A."/>
            <person name="Ng W.-L."/>
            <person name="Kazmierczak K.M."/>
            <person name="Andrzejewski T.M."/>
            <person name="Davidsen T.M."/>
            <person name="Wayne K.J."/>
            <person name="Tettelin H."/>
            <person name="Glass J.I."/>
            <person name="Rusch D."/>
            <person name="Podicherti R."/>
            <person name="Tsui H.-C.T."/>
            <person name="Winkler M.E."/>
        </authorList>
    </citation>
    <scope>NUCLEOTIDE SEQUENCE</scope>
</reference>
<dbReference type="Pfam" id="PF13385">
    <property type="entry name" value="Laminin_G_3"/>
    <property type="match status" value="2"/>
</dbReference>
<dbReference type="GO" id="GO:0005615">
    <property type="term" value="C:extracellular space"/>
    <property type="evidence" value="ECO:0007669"/>
    <property type="project" value="TreeGrafter"/>
</dbReference>
<dbReference type="SMART" id="SM00560">
    <property type="entry name" value="LamGL"/>
    <property type="match status" value="1"/>
</dbReference>
<keyword evidence="1" id="KW-0732">Signal</keyword>
<gene>
    <name evidence="4" type="ORF">METZ01_LOCUS221937</name>
</gene>
<feature type="non-terminal residue" evidence="4">
    <location>
        <position position="463"/>
    </location>
</feature>
<evidence type="ECO:0000256" key="1">
    <source>
        <dbReference type="ARBA" id="ARBA00022729"/>
    </source>
</evidence>
<dbReference type="InterPro" id="IPR006558">
    <property type="entry name" value="LamG-like"/>
</dbReference>
<sequence length="463" mass="50490">MKRLFSIIILAQLTFLNADNYSVSFDYMDGYASSDASSETIFQGVTSFSVETWYKNPGVVSGPNSSYSNTGSIITNYRRISGGDPYNNFVLVFGSNIDSNPGYVNFLGAVSNEQLDDDQWHHIAGVYDHDNSVSYLFIDGVLNDTDDDSGDFLSSYNKLYINNHAPFAGEYHMECDVAGLRITDGVRYSSNFSPSFPLASEANSIIALDFSTGDGTTLADLSGNGNNFSLYDAASWTTDVPEVTITNTHSLSFDGNGDYVYKDDAIFNADGNWTLSGWVYKTTTGVNYIFGTSWSGNHNQNSMGLYLNPGLKLWRRTNTSNEMDSGNYGTIATNTWQHVAVTYNGSTVTFYVDGLNVGSESWTTGTINSTDIAIGVQRRNRGAVMEHYFNGNIDEFSIWSDVLTQAEIQAYMSTSLSGSETDLVGYWNFNEGSGTTASDATSNNNDGTISGATWSTNVPFTGA</sequence>
<organism evidence="4">
    <name type="scientific">marine metagenome</name>
    <dbReference type="NCBI Taxonomy" id="408172"/>
    <lineage>
        <taxon>unclassified sequences</taxon>
        <taxon>metagenomes</taxon>
        <taxon>ecological metagenomes</taxon>
    </lineage>
</organism>
<dbReference type="PANTHER" id="PTHR46130:SF3">
    <property type="entry name" value="CHROMOSOME UNDETERMINED SCAFFOLD_33, WHOLE GENOME SHOTGUN SEQUENCE"/>
    <property type="match status" value="1"/>
</dbReference>
<feature type="domain" description="LamG-like jellyroll fold" evidence="3">
    <location>
        <begin position="271"/>
        <end position="406"/>
    </location>
</feature>
<dbReference type="GO" id="GO:0006508">
    <property type="term" value="P:proteolysis"/>
    <property type="evidence" value="ECO:0007669"/>
    <property type="project" value="TreeGrafter"/>
</dbReference>
<evidence type="ECO:0000256" key="2">
    <source>
        <dbReference type="ARBA" id="ARBA00023157"/>
    </source>
</evidence>
<dbReference type="SUPFAM" id="SSF49899">
    <property type="entry name" value="Concanavalin A-like lectins/glucanases"/>
    <property type="match status" value="2"/>
</dbReference>
<accession>A0A382G3D8</accession>
<proteinExistence type="predicted"/>
<protein>
    <recommendedName>
        <fullName evidence="3">LamG-like jellyroll fold domain-containing protein</fullName>
    </recommendedName>
</protein>
<dbReference type="AlphaFoldDB" id="A0A382G3D8"/>
<dbReference type="InterPro" id="IPR013320">
    <property type="entry name" value="ConA-like_dom_sf"/>
</dbReference>
<evidence type="ECO:0000313" key="4">
    <source>
        <dbReference type="EMBL" id="SVB69083.1"/>
    </source>
</evidence>
<evidence type="ECO:0000259" key="3">
    <source>
        <dbReference type="SMART" id="SM00560"/>
    </source>
</evidence>
<dbReference type="GO" id="GO:0007166">
    <property type="term" value="P:cell surface receptor signaling pathway"/>
    <property type="evidence" value="ECO:0007669"/>
    <property type="project" value="TreeGrafter"/>
</dbReference>